<sequence>MSDEKELKKQLAKLKRLASELAGEIHDVVEDTLWSEYDRLPELSKDLVAACEKAKAFQAENNL</sequence>
<dbReference type="Proteomes" id="UP000194003">
    <property type="component" value="Unassembled WGS sequence"/>
</dbReference>
<comment type="similarity">
    <text evidence="2">Belongs to the UPF0437 family.</text>
</comment>
<keyword evidence="1" id="KW-0535">Nitrogen fixation</keyword>
<dbReference type="AlphaFoldDB" id="A0A1Y2K3U4"/>
<evidence type="ECO:0000256" key="1">
    <source>
        <dbReference type="ARBA" id="ARBA00023231"/>
    </source>
</evidence>
<dbReference type="PIRSF" id="PIRSF037676">
    <property type="entry name" value="DUF683"/>
    <property type="match status" value="1"/>
</dbReference>
<dbReference type="RefSeq" id="WP_085442142.1">
    <property type="nucleotide sequence ID" value="NZ_LVJN01000019.1"/>
</dbReference>
<dbReference type="Gene3D" id="1.10.287.660">
    <property type="entry name" value="Helix hairpin bin"/>
    <property type="match status" value="1"/>
</dbReference>
<protein>
    <recommendedName>
        <fullName evidence="5">Rop-like protein</fullName>
    </recommendedName>
</protein>
<dbReference type="Pfam" id="PF05082">
    <property type="entry name" value="Rop-like"/>
    <property type="match status" value="1"/>
</dbReference>
<gene>
    <name evidence="3" type="ORF">MAIT1_03716</name>
</gene>
<dbReference type="InterPro" id="IPR029012">
    <property type="entry name" value="Helix_hairpin_bin_sf"/>
</dbReference>
<name>A0A1Y2K3U4_9PROT</name>
<keyword evidence="4" id="KW-1185">Reference proteome</keyword>
<evidence type="ECO:0000313" key="3">
    <source>
        <dbReference type="EMBL" id="OSM04028.1"/>
    </source>
</evidence>
<dbReference type="EMBL" id="LVJN01000019">
    <property type="protein sequence ID" value="OSM04028.1"/>
    <property type="molecule type" value="Genomic_DNA"/>
</dbReference>
<proteinExistence type="inferred from homology"/>
<organism evidence="3 4">
    <name type="scientific">Magnetofaba australis IT-1</name>
    <dbReference type="NCBI Taxonomy" id="1434232"/>
    <lineage>
        <taxon>Bacteria</taxon>
        <taxon>Pseudomonadati</taxon>
        <taxon>Pseudomonadota</taxon>
        <taxon>Magnetococcia</taxon>
        <taxon>Magnetococcales</taxon>
        <taxon>Magnetococcaceae</taxon>
        <taxon>Magnetofaba</taxon>
    </lineage>
</organism>
<dbReference type="STRING" id="1434232.MAIT1_03716"/>
<evidence type="ECO:0000256" key="2">
    <source>
        <dbReference type="ARBA" id="ARBA00044954"/>
    </source>
</evidence>
<dbReference type="InterPro" id="IPR007774">
    <property type="entry name" value="Put_N_fixation"/>
</dbReference>
<evidence type="ECO:0000313" key="4">
    <source>
        <dbReference type="Proteomes" id="UP000194003"/>
    </source>
</evidence>
<comment type="caution">
    <text evidence="3">The sequence shown here is derived from an EMBL/GenBank/DDBJ whole genome shotgun (WGS) entry which is preliminary data.</text>
</comment>
<accession>A0A1Y2K3U4</accession>
<reference evidence="3 4" key="1">
    <citation type="journal article" date="2016" name="BMC Genomics">
        <title>Combined genomic and structural analyses of a cultured magnetotactic bacterium reveals its niche adaptation to a dynamic environment.</title>
        <authorList>
            <person name="Araujo A.C."/>
            <person name="Morillo V."/>
            <person name="Cypriano J."/>
            <person name="Teixeira L.C."/>
            <person name="Leao P."/>
            <person name="Lyra S."/>
            <person name="Almeida L.G."/>
            <person name="Bazylinski D.A."/>
            <person name="Vasconcellos A.T."/>
            <person name="Abreu F."/>
            <person name="Lins U."/>
        </authorList>
    </citation>
    <scope>NUCLEOTIDE SEQUENCE [LARGE SCALE GENOMIC DNA]</scope>
    <source>
        <strain evidence="3 4">IT-1</strain>
    </source>
</reference>
<evidence type="ECO:0008006" key="5">
    <source>
        <dbReference type="Google" id="ProtNLM"/>
    </source>
</evidence>